<protein>
    <recommendedName>
        <fullName evidence="2">Pre-mRNA processing factor 4 (PRP4)-like domain-containing protein</fullName>
    </recommendedName>
</protein>
<dbReference type="Proteomes" id="UP000355283">
    <property type="component" value="Unassembled WGS sequence"/>
</dbReference>
<evidence type="ECO:0000313" key="3">
    <source>
        <dbReference type="EMBL" id="TFJ88723.1"/>
    </source>
</evidence>
<feature type="compositionally biased region" description="Gly residues" evidence="1">
    <location>
        <begin position="126"/>
        <end position="135"/>
    </location>
</feature>
<gene>
    <name evidence="3" type="ORF">NSK_000292</name>
</gene>
<sequence length="224" mass="24065">MEALKAELARKKQEKMAMVASSGSNGNGEEGGKKEATQAKYIRQGDVMKAEAQRRALEQAKRDKEREDARRQRIEDESAAQGSLQARLGQKAADWALNKERRKVAGEGAGGMAKEGSKEEGKEGEGGNNAGGQGEGIKALRELPLQDVQKRLRALGKPIVLYAEDIEERLERLMAAEAEEREKGVGTEDDFGLAGGFETVRRGGRDGGGRGGGRGGNGREKMGI</sequence>
<feature type="domain" description="Pre-mRNA processing factor 4 (PRP4)-like" evidence="2">
    <location>
        <begin position="143"/>
        <end position="193"/>
    </location>
</feature>
<keyword evidence="4" id="KW-1185">Reference proteome</keyword>
<dbReference type="InterPro" id="IPR036285">
    <property type="entry name" value="PRP4-like_sf"/>
</dbReference>
<dbReference type="SMART" id="SM00500">
    <property type="entry name" value="SFM"/>
    <property type="match status" value="1"/>
</dbReference>
<dbReference type="AlphaFoldDB" id="A0A4D9DEW4"/>
<dbReference type="InterPro" id="IPR014906">
    <property type="entry name" value="PRP4-like"/>
</dbReference>
<proteinExistence type="predicted"/>
<accession>A0A4D9DEW4</accession>
<feature type="compositionally biased region" description="Basic and acidic residues" evidence="1">
    <location>
        <begin position="46"/>
        <end position="76"/>
    </location>
</feature>
<dbReference type="OrthoDB" id="10399452at2759"/>
<dbReference type="Pfam" id="PF08799">
    <property type="entry name" value="PRP4"/>
    <property type="match status" value="1"/>
</dbReference>
<dbReference type="SUPFAM" id="SSF158230">
    <property type="entry name" value="PRP4-like"/>
    <property type="match status" value="1"/>
</dbReference>
<feature type="region of interest" description="Disordered" evidence="1">
    <location>
        <begin position="1"/>
        <end position="135"/>
    </location>
</feature>
<evidence type="ECO:0000256" key="1">
    <source>
        <dbReference type="SAM" id="MobiDB-lite"/>
    </source>
</evidence>
<comment type="caution">
    <text evidence="3">The sequence shown here is derived from an EMBL/GenBank/DDBJ whole genome shotgun (WGS) entry which is preliminary data.</text>
</comment>
<organism evidence="3 4">
    <name type="scientific">Nannochloropsis salina CCMP1776</name>
    <dbReference type="NCBI Taxonomy" id="1027361"/>
    <lineage>
        <taxon>Eukaryota</taxon>
        <taxon>Sar</taxon>
        <taxon>Stramenopiles</taxon>
        <taxon>Ochrophyta</taxon>
        <taxon>Eustigmatophyceae</taxon>
        <taxon>Eustigmatales</taxon>
        <taxon>Monodopsidaceae</taxon>
        <taxon>Microchloropsis</taxon>
        <taxon>Microchloropsis salina</taxon>
    </lineage>
</organism>
<reference evidence="3 4" key="1">
    <citation type="submission" date="2019-01" db="EMBL/GenBank/DDBJ databases">
        <title>Nuclear Genome Assembly of the Microalgal Biofuel strain Nannochloropsis salina CCMP1776.</title>
        <authorList>
            <person name="Hovde B."/>
        </authorList>
    </citation>
    <scope>NUCLEOTIDE SEQUENCE [LARGE SCALE GENOMIC DNA]</scope>
    <source>
        <strain evidence="3 4">CCMP1776</strain>
    </source>
</reference>
<evidence type="ECO:0000313" key="4">
    <source>
        <dbReference type="Proteomes" id="UP000355283"/>
    </source>
</evidence>
<dbReference type="EMBL" id="SDOX01000001">
    <property type="protein sequence ID" value="TFJ88723.1"/>
    <property type="molecule type" value="Genomic_DNA"/>
</dbReference>
<feature type="compositionally biased region" description="Basic and acidic residues" evidence="1">
    <location>
        <begin position="199"/>
        <end position="208"/>
    </location>
</feature>
<evidence type="ECO:0000259" key="2">
    <source>
        <dbReference type="SMART" id="SM00500"/>
    </source>
</evidence>
<feature type="compositionally biased region" description="Basic and acidic residues" evidence="1">
    <location>
        <begin position="1"/>
        <end position="15"/>
    </location>
</feature>
<feature type="compositionally biased region" description="Basic and acidic residues" evidence="1">
    <location>
        <begin position="115"/>
        <end position="125"/>
    </location>
</feature>
<dbReference type="Gene3D" id="4.10.280.110">
    <property type="entry name" value="Pre-mRNA processing factor 4 domain"/>
    <property type="match status" value="1"/>
</dbReference>
<name>A0A4D9DEW4_9STRA</name>
<feature type="region of interest" description="Disordered" evidence="1">
    <location>
        <begin position="179"/>
        <end position="224"/>
    </location>
</feature>